<sequence length="1164" mass="126476">MINKRIISLSLLIILVFLIIGLSAVSAEDSSKAADLDLNSSSVSNIDLSSNSVAIESNSNSIASESSSNIVLDNKSSDTTDIQTDSDSSSDDNLNHDSNSKIKSDNSKKVHTITESNYSLYFDSNGYLNNSLVSSNDTINLSGNFSSKYFRFSIPLTITSLENDAFLRNSPIIITGVSNENYVYDAIVSNLTIESDLANISAVWVIGSSNIKVLNNNIFTTGHNGYPIALDSFVYNCILANNTIKTIVPVSEAMSSKDIDEDNQTNNSDNSSWQHSGISLRDAHYNTVVDNDITVENSYGVYLCYGASISNYNVIANNTIRATSETPSFWCYGVYITGNYNLIYGNDFYHLYQGVHSSYPYNSIVSNNFYDIDGLDDNYGAGGDFGIYGGNNTLIANNSIYNAKLYNAGILVGTNSEVYGNYIQINSSGEGIRIGDKEGGSYSKVYNNTVDFLDGKGICLYGEPNSTLVYDNILNSISSIDSLDLSAESKGSGLGIGIYSHYQSRAKRPYNISTCNNTIYTSNDYAIDISQSSTKAYTCYGNLVFGKGIIYPMEVVYVPDYGEGNVYEVSEDNFYTYFDSSNKLSDKVKDGDSLIFVGEFSPKGKITLNKEVNLFGYGALLKNTTVFINAPNCRVHNFTIVNNGIDEYNLWGVYVFEADNASIVGNNISILDKNTSYGIYLCDSYDNNVSDNTISCQGDNLVFSLLTYEAYDTLFENNKILAIGTDELYPYYETICIDGVHSISELSKTYGVILDSSSRNQFIHNDIEVTSTLEGFHVPYNPSVNILIGLYIYYASNYNNISENNVYVHGHDPFLYGVGSSGDDTSKSVTYACENIFSHNNITVEGDYFVMGMILRHNSKDTIVDSNHFRLNSNNYTYGITLEISEGAKVTNNVLNSTGNAGIYAMELYASNNNDIKSNEIYASASYSSVALYASSNNNVTHNVIKTYGNKVQEPAQGPEHPDSVDLFNTGISLQKFSSGNNISDNIIETDGDAAVDFDETSTGNTVGNNELSSTKGGGNAAVNDRTGKNMVYGNTGSRYVPNSNSSSNSNNQNSGERNTVPTNGSSNRYNDGGEESGSSAFGQVDLGLLATAMSSVGEGTGDVGETGDGESDLIVSELEEVASKSMAGGLSVPVAALLLVLMFCFSFLNAKDEDDENDDENEE</sequence>
<dbReference type="SMART" id="SM00710">
    <property type="entry name" value="PbH1"/>
    <property type="match status" value="19"/>
</dbReference>
<dbReference type="InterPro" id="IPR007742">
    <property type="entry name" value="NosD_dom"/>
</dbReference>
<keyword evidence="2" id="KW-1133">Transmembrane helix</keyword>
<keyword evidence="5" id="KW-1185">Reference proteome</keyword>
<dbReference type="STRING" id="634498.mru_2053"/>
<feature type="compositionally biased region" description="Basic and acidic residues" evidence="1">
    <location>
        <begin position="93"/>
        <end position="106"/>
    </location>
</feature>
<feature type="transmembrane region" description="Helical" evidence="2">
    <location>
        <begin position="1127"/>
        <end position="1149"/>
    </location>
</feature>
<keyword evidence="2" id="KW-0812">Transmembrane</keyword>
<dbReference type="AlphaFoldDB" id="D3E0S9"/>
<dbReference type="EMBL" id="CP001719">
    <property type="protein sequence ID" value="ADC47903.1"/>
    <property type="molecule type" value="Genomic_DNA"/>
</dbReference>
<dbReference type="Gene3D" id="2.160.20.10">
    <property type="entry name" value="Single-stranded right-handed beta-helix, Pectin lyase-like"/>
    <property type="match status" value="3"/>
</dbReference>
<dbReference type="PATRIC" id="fig|634498.28.peg.2054"/>
<dbReference type="Pfam" id="PF05048">
    <property type="entry name" value="NosD"/>
    <property type="match status" value="1"/>
</dbReference>
<proteinExistence type="predicted"/>
<dbReference type="RefSeq" id="WP_012956851.1">
    <property type="nucleotide sequence ID" value="NC_013790.1"/>
</dbReference>
<reference evidence="4 5" key="1">
    <citation type="journal article" date="2010" name="PLoS ONE">
        <title>The genome sequence of the rumen methanogen Methanobrevibacter ruminantium reveals new possibilities for controlling ruminant methane emissions.</title>
        <authorList>
            <person name="Leahy S.C."/>
            <person name="Kelly W.J."/>
            <person name="Altermann E."/>
            <person name="Ronimus R.S."/>
            <person name="Yeoman C.J."/>
            <person name="Pacheco D.M."/>
            <person name="Li D."/>
            <person name="Kong Z."/>
            <person name="McTavish S."/>
            <person name="Sang C."/>
            <person name="Lambie S.C."/>
            <person name="Janssen P.H."/>
            <person name="Dey D."/>
            <person name="Attwood G.T."/>
        </authorList>
    </citation>
    <scope>NUCLEOTIDE SEQUENCE [LARGE SCALE GENOMIC DNA]</scope>
    <source>
        <strain evidence="5">ATCC 35063 / DSM 1093 / JCM 13430 / OCM 146 / M1</strain>
    </source>
</reference>
<feature type="compositionally biased region" description="Low complexity" evidence="1">
    <location>
        <begin position="74"/>
        <end position="87"/>
    </location>
</feature>
<feature type="compositionally biased region" description="Polar residues" evidence="1">
    <location>
        <begin position="1001"/>
        <end position="1015"/>
    </location>
</feature>
<dbReference type="eggNOG" id="arCOG02519">
    <property type="taxonomic scope" value="Archaea"/>
</dbReference>
<keyword evidence="2" id="KW-0472">Membrane</keyword>
<dbReference type="InterPro" id="IPR006626">
    <property type="entry name" value="PbH1"/>
</dbReference>
<dbReference type="HOGENOM" id="CLU_274819_0_0_2"/>
<evidence type="ECO:0000313" key="5">
    <source>
        <dbReference type="Proteomes" id="UP000008680"/>
    </source>
</evidence>
<dbReference type="Proteomes" id="UP000008680">
    <property type="component" value="Chromosome"/>
</dbReference>
<dbReference type="InterPro" id="IPR011050">
    <property type="entry name" value="Pectin_lyase_fold/virulence"/>
</dbReference>
<gene>
    <name evidence="4" type="ordered locus">mru_2053</name>
</gene>
<feature type="domain" description="Periplasmic copper-binding protein NosD beta helix" evidence="3">
    <location>
        <begin position="168"/>
        <end position="348"/>
    </location>
</feature>
<feature type="region of interest" description="Disordered" evidence="1">
    <location>
        <begin position="998"/>
        <end position="1081"/>
    </location>
</feature>
<feature type="compositionally biased region" description="Low complexity" evidence="1">
    <location>
        <begin position="1043"/>
        <end position="1055"/>
    </location>
</feature>
<feature type="compositionally biased region" description="Polar residues" evidence="1">
    <location>
        <begin position="1033"/>
        <end position="1042"/>
    </location>
</feature>
<accession>D3E0S9</accession>
<evidence type="ECO:0000259" key="3">
    <source>
        <dbReference type="Pfam" id="PF05048"/>
    </source>
</evidence>
<dbReference type="SUPFAM" id="SSF51126">
    <property type="entry name" value="Pectin lyase-like"/>
    <property type="match status" value="3"/>
</dbReference>
<feature type="compositionally biased region" description="Polar residues" evidence="1">
    <location>
        <begin position="1056"/>
        <end position="1070"/>
    </location>
</feature>
<evidence type="ECO:0000256" key="1">
    <source>
        <dbReference type="SAM" id="MobiDB-lite"/>
    </source>
</evidence>
<dbReference type="KEGG" id="mru:mru_2053"/>
<protein>
    <submittedName>
        <fullName evidence="4">Adhesin-like protein</fullName>
    </submittedName>
</protein>
<organism evidence="4 5">
    <name type="scientific">Methanobrevibacter ruminantium (strain ATCC 35063 / DSM 1093 / JCM 13430 / OCM 146 / M1)</name>
    <name type="common">Methanobacterium ruminantium</name>
    <dbReference type="NCBI Taxonomy" id="634498"/>
    <lineage>
        <taxon>Archaea</taxon>
        <taxon>Methanobacteriati</taxon>
        <taxon>Methanobacteriota</taxon>
        <taxon>Methanomada group</taxon>
        <taxon>Methanobacteria</taxon>
        <taxon>Methanobacteriales</taxon>
        <taxon>Methanobacteriaceae</taxon>
        <taxon>Methanobrevibacter</taxon>
    </lineage>
</organism>
<name>D3E0S9_METRM</name>
<dbReference type="GeneID" id="8771729"/>
<dbReference type="InterPro" id="IPR012334">
    <property type="entry name" value="Pectin_lyas_fold"/>
</dbReference>
<dbReference type="OrthoDB" id="78237at2157"/>
<dbReference type="eggNOG" id="arCOG02547">
    <property type="taxonomic scope" value="Archaea"/>
</dbReference>
<evidence type="ECO:0000256" key="2">
    <source>
        <dbReference type="SAM" id="Phobius"/>
    </source>
</evidence>
<feature type="region of interest" description="Disordered" evidence="1">
    <location>
        <begin position="74"/>
        <end position="106"/>
    </location>
</feature>
<evidence type="ECO:0000313" key="4">
    <source>
        <dbReference type="EMBL" id="ADC47903.1"/>
    </source>
</evidence>